<dbReference type="HOGENOM" id="CLU_2022996_0_0_9"/>
<organism evidence="1 2">
    <name type="scientific">Desulfitobacterium hafniense DP7</name>
    <dbReference type="NCBI Taxonomy" id="537010"/>
    <lineage>
        <taxon>Bacteria</taxon>
        <taxon>Bacillati</taxon>
        <taxon>Bacillota</taxon>
        <taxon>Clostridia</taxon>
        <taxon>Eubacteriales</taxon>
        <taxon>Desulfitobacteriaceae</taxon>
        <taxon>Desulfitobacterium</taxon>
    </lineage>
</organism>
<dbReference type="EMBL" id="AFZX01000056">
    <property type="protein sequence ID" value="EHL07030.1"/>
    <property type="molecule type" value="Genomic_DNA"/>
</dbReference>
<evidence type="ECO:0000313" key="1">
    <source>
        <dbReference type="EMBL" id="EHL07030.1"/>
    </source>
</evidence>
<protein>
    <submittedName>
        <fullName evidence="1">Uncharacterized protein</fullName>
    </submittedName>
</protein>
<gene>
    <name evidence="1" type="ORF">HMPREF0322_02276</name>
</gene>
<proteinExistence type="predicted"/>
<evidence type="ECO:0000313" key="2">
    <source>
        <dbReference type="Proteomes" id="UP000004416"/>
    </source>
</evidence>
<dbReference type="Proteomes" id="UP000004416">
    <property type="component" value="Unassembled WGS sequence"/>
</dbReference>
<reference evidence="1 2" key="1">
    <citation type="submission" date="2011-08" db="EMBL/GenBank/DDBJ databases">
        <authorList>
            <person name="Weinstock G."/>
            <person name="Sodergren E."/>
            <person name="Clifton S."/>
            <person name="Fulton L."/>
            <person name="Fulton B."/>
            <person name="Courtney L."/>
            <person name="Fronick C."/>
            <person name="Harrison M."/>
            <person name="Strong C."/>
            <person name="Farmer C."/>
            <person name="Delahaunty K."/>
            <person name="Markovic C."/>
            <person name="Hall O."/>
            <person name="Minx P."/>
            <person name="Tomlinson C."/>
            <person name="Mitreva M."/>
            <person name="Hou S."/>
            <person name="Chen J."/>
            <person name="Wollam A."/>
            <person name="Pepin K.H."/>
            <person name="Johnson M."/>
            <person name="Bhonagiri V."/>
            <person name="Zhang X."/>
            <person name="Suruliraj S."/>
            <person name="Warren W."/>
            <person name="Chinwalla A."/>
            <person name="Mardis E.R."/>
            <person name="Wilson R.K."/>
        </authorList>
    </citation>
    <scope>NUCLEOTIDE SEQUENCE [LARGE SCALE GENOMIC DNA]</scope>
    <source>
        <strain evidence="1 2">DP7</strain>
    </source>
</reference>
<dbReference type="AlphaFoldDB" id="G9XMT8"/>
<name>G9XMT8_DESHA</name>
<accession>G9XMT8</accession>
<sequence>MSQFGDELGDAVRTVPGTVAAADALGFIMIHNAVFQLVQGLGGTALDTFGVFAVIAGAGIVKNPWLWIGTGFKGFDLTEDRSHVQIVFILAGHLTGAAADARGHIKIESVLTHNPSRSFLRE</sequence>
<comment type="caution">
    <text evidence="1">The sequence shown here is derived from an EMBL/GenBank/DDBJ whole genome shotgun (WGS) entry which is preliminary data.</text>
</comment>